<dbReference type="Proteomes" id="UP001302443">
    <property type="component" value="Chromosome"/>
</dbReference>
<evidence type="ECO:0000313" key="3">
    <source>
        <dbReference type="Proteomes" id="UP001302443"/>
    </source>
</evidence>
<accession>A0ABZ0N548</accession>
<evidence type="ECO:0000313" key="2">
    <source>
        <dbReference type="EMBL" id="WPA92901.1"/>
    </source>
</evidence>
<dbReference type="EMBL" id="CP135990">
    <property type="protein sequence ID" value="WPA92901.1"/>
    <property type="molecule type" value="Genomic_DNA"/>
</dbReference>
<protein>
    <submittedName>
        <fullName evidence="2">Fimbrial protein</fullName>
    </submittedName>
</protein>
<keyword evidence="3" id="KW-1185">Reference proteome</keyword>
<evidence type="ECO:0000256" key="1">
    <source>
        <dbReference type="SAM" id="SignalP"/>
    </source>
</evidence>
<feature type="signal peptide" evidence="1">
    <location>
        <begin position="1"/>
        <end position="21"/>
    </location>
</feature>
<keyword evidence="1" id="KW-0732">Signal</keyword>
<sequence>MIKKITPLILSTVLISPAVFANTTANIKVSGKVAMPTCLINGNEQSDVIFELAKTSPRYLSQTSYTVLQSPVKKNVTVTCDAETYLTYRATDTYQSTPWPTASGDSYFFMVHSDSPDKSVGAVMFAVSDVTIDSKTAFIASDGVTANNSVMTKKILNGFGTKSSTIFANKLTAGKVFSADFVTTSVYISSINQLTAAGIDLTSNVDYQAEAVLAFNFGI</sequence>
<reference evidence="2 3" key="1">
    <citation type="submission" date="2023-09" db="EMBL/GenBank/DDBJ databases">
        <title>Genomic Revisitation and Reclassification of the Genus Providencia.</title>
        <authorList>
            <person name="Dong X."/>
        </authorList>
    </citation>
    <scope>NUCLEOTIDE SEQUENCE [LARGE SCALE GENOMIC DNA]</scope>
    <source>
        <strain evidence="2 3">D4759</strain>
    </source>
</reference>
<dbReference type="RefSeq" id="WP_286270990.1">
    <property type="nucleotide sequence ID" value="NZ_CP135990.1"/>
</dbReference>
<proteinExistence type="predicted"/>
<gene>
    <name evidence="2" type="ORF">QS795_003710</name>
</gene>
<name>A0ABZ0N548_9GAMM</name>
<feature type="chain" id="PRO_5046212808" evidence="1">
    <location>
        <begin position="22"/>
        <end position="219"/>
    </location>
</feature>
<organism evidence="2 3">
    <name type="scientific">Providencia zhijiangensis</name>
    <dbReference type="NCBI Taxonomy" id="3053982"/>
    <lineage>
        <taxon>Bacteria</taxon>
        <taxon>Pseudomonadati</taxon>
        <taxon>Pseudomonadota</taxon>
        <taxon>Gammaproteobacteria</taxon>
        <taxon>Enterobacterales</taxon>
        <taxon>Morganellaceae</taxon>
        <taxon>Providencia</taxon>
    </lineage>
</organism>